<accession>A0ABY3G2X8</accession>
<keyword evidence="1" id="KW-0812">Transmembrane</keyword>
<dbReference type="Proteomes" id="UP000321614">
    <property type="component" value="Unassembled WGS sequence"/>
</dbReference>
<feature type="transmembrane region" description="Helical" evidence="1">
    <location>
        <begin position="146"/>
        <end position="165"/>
    </location>
</feature>
<dbReference type="RefSeq" id="WP_147500858.1">
    <property type="nucleotide sequence ID" value="NZ_VOAW01000015.1"/>
</dbReference>
<evidence type="ECO:0000313" key="3">
    <source>
        <dbReference type="Proteomes" id="UP000321614"/>
    </source>
</evidence>
<keyword evidence="1" id="KW-0472">Membrane</keyword>
<keyword evidence="3" id="KW-1185">Reference proteome</keyword>
<dbReference type="EMBL" id="VOAW01000015">
    <property type="protein sequence ID" value="TWO24477.1"/>
    <property type="molecule type" value="Genomic_DNA"/>
</dbReference>
<feature type="transmembrane region" description="Helical" evidence="1">
    <location>
        <begin position="231"/>
        <end position="252"/>
    </location>
</feature>
<proteinExistence type="predicted"/>
<evidence type="ECO:0000256" key="1">
    <source>
        <dbReference type="SAM" id="Phobius"/>
    </source>
</evidence>
<reference evidence="2 3" key="1">
    <citation type="submission" date="2019-07" db="EMBL/GenBank/DDBJ databases">
        <title>Rapid identification of Enteric Bacteria from Whole Genome Sequences (WGS) using Average Nucleotide Identity (ANI).</title>
        <authorList>
            <person name="Lane C."/>
        </authorList>
    </citation>
    <scope>NUCLEOTIDE SEQUENCE [LARGE SCALE GENOMIC DNA]</scope>
    <source>
        <strain evidence="2 3">2011D-8905</strain>
    </source>
</reference>
<name>A0ABY3G2X8_9BACT</name>
<comment type="caution">
    <text evidence="2">The sequence shown here is derived from an EMBL/GenBank/DDBJ whole genome shotgun (WGS) entry which is preliminary data.</text>
</comment>
<gene>
    <name evidence="2" type="ORF">ZA01_05060</name>
</gene>
<evidence type="ECO:0000313" key="2">
    <source>
        <dbReference type="EMBL" id="TWO24477.1"/>
    </source>
</evidence>
<feature type="transmembrane region" description="Helical" evidence="1">
    <location>
        <begin position="199"/>
        <end position="219"/>
    </location>
</feature>
<organism evidence="2 3">
    <name type="scientific">Campylobacter insulaenigrae</name>
    <dbReference type="NCBI Taxonomy" id="260714"/>
    <lineage>
        <taxon>Bacteria</taxon>
        <taxon>Pseudomonadati</taxon>
        <taxon>Campylobacterota</taxon>
        <taxon>Epsilonproteobacteria</taxon>
        <taxon>Campylobacterales</taxon>
        <taxon>Campylobacteraceae</taxon>
        <taxon>Campylobacter</taxon>
    </lineage>
</organism>
<protein>
    <submittedName>
        <fullName evidence="2">MFS transporter</fullName>
    </submittedName>
</protein>
<keyword evidence="1" id="KW-1133">Transmembrane helix</keyword>
<feature type="transmembrane region" description="Helical" evidence="1">
    <location>
        <begin position="171"/>
        <end position="192"/>
    </location>
</feature>
<sequence>MSNEVRLENIKRLQKIVNEIDLIDQQIKDENVLKTLHDENAQRFIFVSLIKISESFKKIKESADDEILSLFDKKDLKRINDTRNFAAHDNEEIRLSAVANVIKYDLFRIKRSINIYIAKLEINEKQEVEIMEKVVRKKGLSLNAKIIIALLVSIVLALSLLLSQMTKNLNFIIYSLVILSFIYSFYITKLIIYENGNGFLPLVFSFNIIFSITPVLIAHSQYHSFLVDFNLSYIAVLSLAATISMLIVSLILRKILKKKIIILIAYGRYKLNISKNPNHFFNQELIIKSDNNSLHNNSHDEYTSAAYSYLPQNVHYDDRH</sequence>